<name>A0A0V1JQX8_TRIPS</name>
<dbReference type="EMBL" id="JYDV01000059">
    <property type="protein sequence ID" value="KRZ37362.1"/>
    <property type="molecule type" value="Genomic_DNA"/>
</dbReference>
<proteinExistence type="predicted"/>
<evidence type="ECO:0000313" key="1">
    <source>
        <dbReference type="EMBL" id="KRZ37362.1"/>
    </source>
</evidence>
<dbReference type="Proteomes" id="UP000054826">
    <property type="component" value="Unassembled WGS sequence"/>
</dbReference>
<comment type="caution">
    <text evidence="1">The sequence shown here is derived from an EMBL/GenBank/DDBJ whole genome shotgun (WGS) entry which is preliminary data.</text>
</comment>
<evidence type="ECO:0000313" key="2">
    <source>
        <dbReference type="Proteomes" id="UP000054826"/>
    </source>
</evidence>
<organism evidence="1 2">
    <name type="scientific">Trichinella pseudospiralis</name>
    <name type="common">Parasitic roundworm</name>
    <dbReference type="NCBI Taxonomy" id="6337"/>
    <lineage>
        <taxon>Eukaryota</taxon>
        <taxon>Metazoa</taxon>
        <taxon>Ecdysozoa</taxon>
        <taxon>Nematoda</taxon>
        <taxon>Enoplea</taxon>
        <taxon>Dorylaimia</taxon>
        <taxon>Trichinellida</taxon>
        <taxon>Trichinellidae</taxon>
        <taxon>Trichinella</taxon>
    </lineage>
</organism>
<gene>
    <name evidence="1" type="ORF">T4C_5047</name>
</gene>
<dbReference type="AlphaFoldDB" id="A0A0V1JQX8"/>
<protein>
    <submittedName>
        <fullName evidence="1">Uncharacterized protein</fullName>
    </submittedName>
</protein>
<accession>A0A0V1JQX8</accession>
<sequence length="232" mass="26724">MPLLFQSKLGPSPNLESSYLQIFLGRPYTPHQVVAQALCGNRQLFDFKDFQNPCINTLYRLKLKPFHNQWKAPVLIPEHASQGAMQAFRENPCINTLYRLKLKPFHNQWKAPVLIPEHASQGAMQAFHSNENRAGSKYCTTYLLDLWPFRQISVWLYHCGIMLRSKIPVREISGESVDSLHHRSHPPVLRRLFVFNIINQGGKQWQPAADSVGTAEILTLSPIDERFNTRYS</sequence>
<reference evidence="1 2" key="1">
    <citation type="submission" date="2015-01" db="EMBL/GenBank/DDBJ databases">
        <title>Evolution of Trichinella species and genotypes.</title>
        <authorList>
            <person name="Korhonen P.K."/>
            <person name="Edoardo P."/>
            <person name="Giuseppe L.R."/>
            <person name="Gasser R.B."/>
        </authorList>
    </citation>
    <scope>NUCLEOTIDE SEQUENCE [LARGE SCALE GENOMIC DNA]</scope>
    <source>
        <strain evidence="1">ISS176</strain>
    </source>
</reference>